<feature type="compositionally biased region" description="Basic and acidic residues" evidence="1">
    <location>
        <begin position="45"/>
        <end position="76"/>
    </location>
</feature>
<proteinExistence type="predicted"/>
<organism evidence="2 3">
    <name type="scientific">Trichonephila clavata</name>
    <name type="common">Joro spider</name>
    <name type="synonym">Nephila clavata</name>
    <dbReference type="NCBI Taxonomy" id="2740835"/>
    <lineage>
        <taxon>Eukaryota</taxon>
        <taxon>Metazoa</taxon>
        <taxon>Ecdysozoa</taxon>
        <taxon>Arthropoda</taxon>
        <taxon>Chelicerata</taxon>
        <taxon>Arachnida</taxon>
        <taxon>Araneae</taxon>
        <taxon>Araneomorphae</taxon>
        <taxon>Entelegynae</taxon>
        <taxon>Araneoidea</taxon>
        <taxon>Nephilidae</taxon>
        <taxon>Trichonephila</taxon>
    </lineage>
</organism>
<feature type="compositionally biased region" description="Basic and acidic residues" evidence="1">
    <location>
        <begin position="15"/>
        <end position="27"/>
    </location>
</feature>
<feature type="compositionally biased region" description="Acidic residues" evidence="1">
    <location>
        <begin position="122"/>
        <end position="131"/>
    </location>
</feature>
<reference evidence="2" key="1">
    <citation type="submission" date="2020-07" db="EMBL/GenBank/DDBJ databases">
        <title>Multicomponent nature underlies the extraordinary mechanical properties of spider dragline silk.</title>
        <authorList>
            <person name="Kono N."/>
            <person name="Nakamura H."/>
            <person name="Mori M."/>
            <person name="Yoshida Y."/>
            <person name="Ohtoshi R."/>
            <person name="Malay A.D."/>
            <person name="Moran D.A.P."/>
            <person name="Tomita M."/>
            <person name="Numata K."/>
            <person name="Arakawa K."/>
        </authorList>
    </citation>
    <scope>NUCLEOTIDE SEQUENCE</scope>
</reference>
<protein>
    <submittedName>
        <fullName evidence="2">Uncharacterized protein</fullName>
    </submittedName>
</protein>
<dbReference type="Proteomes" id="UP000887116">
    <property type="component" value="Unassembled WGS sequence"/>
</dbReference>
<keyword evidence="3" id="KW-1185">Reference proteome</keyword>
<sequence length="241" mass="27989">MLRIDTGAVWSSDHGAPDHPGIHRDLPQRAIAVESEVFPLQQQSHQERRVQEDGEQTSRDLPQRRRRDGQAKDQRPQDQLPQRAEKADQESEPPIIDVTDGVEVQDMLRVDFDENMAFEREEMSDEYDEEFQVSSPESQSMRQMTNFSQNNHLPFKRRRNLSYKSEDQWYQKKEVSTSPTPDAQEVFGHYVASKLRQMDKSSQMLSERLISEVLFRGQMGLLTRSTSLTSDEPPPTIKVEE</sequence>
<dbReference type="AlphaFoldDB" id="A0A8X6HRQ7"/>
<evidence type="ECO:0000313" key="2">
    <source>
        <dbReference type="EMBL" id="GFR28996.1"/>
    </source>
</evidence>
<dbReference type="OrthoDB" id="6422768at2759"/>
<gene>
    <name evidence="2" type="primary">NCL1_12408</name>
    <name evidence="2" type="ORF">TNCT_290151</name>
</gene>
<feature type="compositionally biased region" description="Pro residues" evidence="1">
    <location>
        <begin position="232"/>
        <end position="241"/>
    </location>
</feature>
<feature type="region of interest" description="Disordered" evidence="1">
    <location>
        <begin position="121"/>
        <end position="157"/>
    </location>
</feature>
<dbReference type="EMBL" id="BMAO01019196">
    <property type="protein sequence ID" value="GFR28996.1"/>
    <property type="molecule type" value="Genomic_DNA"/>
</dbReference>
<feature type="compositionally biased region" description="Polar residues" evidence="1">
    <location>
        <begin position="132"/>
        <end position="152"/>
    </location>
</feature>
<comment type="caution">
    <text evidence="2">The sequence shown here is derived from an EMBL/GenBank/DDBJ whole genome shotgun (WGS) entry which is preliminary data.</text>
</comment>
<feature type="region of interest" description="Disordered" evidence="1">
    <location>
        <begin position="1"/>
        <end position="102"/>
    </location>
</feature>
<feature type="region of interest" description="Disordered" evidence="1">
    <location>
        <begin position="222"/>
        <end position="241"/>
    </location>
</feature>
<evidence type="ECO:0000256" key="1">
    <source>
        <dbReference type="SAM" id="MobiDB-lite"/>
    </source>
</evidence>
<accession>A0A8X6HRQ7</accession>
<name>A0A8X6HRQ7_TRICU</name>
<evidence type="ECO:0000313" key="3">
    <source>
        <dbReference type="Proteomes" id="UP000887116"/>
    </source>
</evidence>